<comment type="caution">
    <text evidence="3">The sequence shown here is derived from an EMBL/GenBank/DDBJ whole genome shotgun (WGS) entry which is preliminary data.</text>
</comment>
<sequence length="190" mass="21568">MDSPCEKKVQDIMIPIYDYPTVSAQATLKTAVRVLANAYTSQKNKPRTGRQCVFVVENNEMVGTFGVTELLSAIEPRHLKGTVFGGTKTYNVWAMPIFWEGLLTERCLKVTGKKVIDYMKPIENHIGLNDTLLKAAYYMTQYNVDEIAVKNKERIVGMVRRADLFHEITRLIVSERAHAQNESYSQAIYG</sequence>
<dbReference type="RefSeq" id="WP_166511372.1">
    <property type="nucleotide sequence ID" value="NZ_VNHM01000006.1"/>
</dbReference>
<dbReference type="Proteomes" id="UP000323166">
    <property type="component" value="Unassembled WGS sequence"/>
</dbReference>
<dbReference type="PROSITE" id="PS51371">
    <property type="entry name" value="CBS"/>
    <property type="match status" value="1"/>
</dbReference>
<evidence type="ECO:0000259" key="2">
    <source>
        <dbReference type="PROSITE" id="PS51371"/>
    </source>
</evidence>
<reference evidence="3 4" key="1">
    <citation type="submission" date="2019-07" db="EMBL/GenBank/DDBJ databases">
        <title>Genomic Encyclopedia of Type Strains, Phase I: the one thousand microbial genomes (KMG-I) project.</title>
        <authorList>
            <person name="Kyrpides N."/>
        </authorList>
    </citation>
    <scope>NUCLEOTIDE SEQUENCE [LARGE SCALE GENOMIC DNA]</scope>
    <source>
        <strain evidence="3 4">DSM 6562</strain>
    </source>
</reference>
<dbReference type="InterPro" id="IPR000644">
    <property type="entry name" value="CBS_dom"/>
</dbReference>
<name>A0A5S4ZUR0_9FIRM</name>
<protein>
    <submittedName>
        <fullName evidence="3">CBS domain protein</fullName>
    </submittedName>
</protein>
<evidence type="ECO:0000313" key="4">
    <source>
        <dbReference type="Proteomes" id="UP000323166"/>
    </source>
</evidence>
<organism evidence="3 4">
    <name type="scientific">Desulfallas thermosapovorans DSM 6562</name>
    <dbReference type="NCBI Taxonomy" id="1121431"/>
    <lineage>
        <taxon>Bacteria</taxon>
        <taxon>Bacillati</taxon>
        <taxon>Bacillota</taxon>
        <taxon>Clostridia</taxon>
        <taxon>Eubacteriales</taxon>
        <taxon>Desulfallaceae</taxon>
        <taxon>Desulfallas</taxon>
    </lineage>
</organism>
<dbReference type="EMBL" id="VNHM01000006">
    <property type="protein sequence ID" value="TYO95955.1"/>
    <property type="molecule type" value="Genomic_DNA"/>
</dbReference>
<evidence type="ECO:0000256" key="1">
    <source>
        <dbReference type="PROSITE-ProRule" id="PRU00703"/>
    </source>
</evidence>
<dbReference type="AlphaFoldDB" id="A0A5S4ZUR0"/>
<keyword evidence="1" id="KW-0129">CBS domain</keyword>
<dbReference type="Pfam" id="PF00571">
    <property type="entry name" value="CBS"/>
    <property type="match status" value="2"/>
</dbReference>
<dbReference type="Gene3D" id="3.10.580.10">
    <property type="entry name" value="CBS-domain"/>
    <property type="match status" value="1"/>
</dbReference>
<evidence type="ECO:0000313" key="3">
    <source>
        <dbReference type="EMBL" id="TYO95955.1"/>
    </source>
</evidence>
<keyword evidence="4" id="KW-1185">Reference proteome</keyword>
<accession>A0A5S4ZUR0</accession>
<feature type="domain" description="CBS" evidence="2">
    <location>
        <begin position="13"/>
        <end position="81"/>
    </location>
</feature>
<proteinExistence type="predicted"/>
<dbReference type="SUPFAM" id="SSF54631">
    <property type="entry name" value="CBS-domain pair"/>
    <property type="match status" value="1"/>
</dbReference>
<dbReference type="InterPro" id="IPR046342">
    <property type="entry name" value="CBS_dom_sf"/>
</dbReference>
<gene>
    <name evidence="3" type="ORF">LX24_01345</name>
</gene>